<name>A0AAN2BK64_9GAMM</name>
<sequence>MNTLATLPQDPTDENHAIEIAEDLTNVISLHDFISNFGSDLLAAVERDNPPVYNDTPNALRGRVLDGLIRKPFPAQADAVQALSALLFDENERAAVLNAEMGTGKTMMSISLAAIAKAEGMKHCMVISPPHLVYKWRREIQETIPGARVWVLNGPDSLLKLLKIREALRIEPGNVPEFFIIGRVRMRLGYHWRHAYSIRKRRRLALEDQTDGDSPRIAISTGHPSCSHCGEWVRDPDGELLTEPALLSETRQMVCKACDSPLWTLMKPKSKVTDYSGVVKKALCQLPTIGPKTAERLIALFGAKMLEDMLADNIYEFINIMDEQGDLFFSDRQATRLERAMAVTEFGFGQGGYQPTEFIKRYLPNGFIDLLIVDEGHEYKNEGSAQGQAMGVLAAKAKKTLLLTGTLMGGYASDLFFLLWRIMPNRMIELGYRCSERGSMSSASMSFMREHGVLKDTYKVTTGGNHRTSKGKRAAVSTTKAPGFGPLGIAQCILPFTVFLKLKDIGQKVLPPYEERYVEIAMDAHQREHYDSLSHNLSKELRESLARGDNSLMGVVLNTLLAWPDTCFRPENVVHPRSGSTLAFTPSLYEESDVMPKEAWLKDYCIEQQKLDRRVLVYTSYTGKRDTCARLKQLLVNAGLKVAVMRSTVATGKREEWVADQVDKGVEVLICNPELVKTGLDLLEFPSIVFMQTGYNVYTLMQAARRSWRIGQKLDVEVLFLGYEKSAQSQCLALMSEKIAVSQSTSGDIPESGLDAVNQRTDSIEMALARNLV</sequence>
<keyword evidence="1" id="KW-0547">Nucleotide-binding</keyword>
<organism evidence="3 4">
    <name type="scientific">Marinagarivorans cellulosilyticus</name>
    <dbReference type="NCBI Taxonomy" id="2721545"/>
    <lineage>
        <taxon>Bacteria</taxon>
        <taxon>Pseudomonadati</taxon>
        <taxon>Pseudomonadota</taxon>
        <taxon>Gammaproteobacteria</taxon>
        <taxon>Cellvibrionales</taxon>
        <taxon>Cellvibrionaceae</taxon>
        <taxon>Marinagarivorans</taxon>
    </lineage>
</organism>
<dbReference type="InterPro" id="IPR014001">
    <property type="entry name" value="Helicase_ATP-bd"/>
</dbReference>
<dbReference type="InterPro" id="IPR027417">
    <property type="entry name" value="P-loop_NTPase"/>
</dbReference>
<evidence type="ECO:0000313" key="3">
    <source>
        <dbReference type="EMBL" id="BCD97682.1"/>
    </source>
</evidence>
<dbReference type="AlphaFoldDB" id="A0AAN2BK64"/>
<keyword evidence="1" id="KW-0347">Helicase</keyword>
<keyword evidence="4" id="KW-1185">Reference proteome</keyword>
<dbReference type="SMART" id="SM00487">
    <property type="entry name" value="DEXDc"/>
    <property type="match status" value="1"/>
</dbReference>
<evidence type="ECO:0000313" key="4">
    <source>
        <dbReference type="Proteomes" id="UP001320119"/>
    </source>
</evidence>
<keyword evidence="1" id="KW-0378">Hydrolase</keyword>
<evidence type="ECO:0000256" key="1">
    <source>
        <dbReference type="ARBA" id="ARBA00022806"/>
    </source>
</evidence>
<dbReference type="Proteomes" id="UP001320119">
    <property type="component" value="Chromosome"/>
</dbReference>
<dbReference type="SUPFAM" id="SSF52540">
    <property type="entry name" value="P-loop containing nucleoside triphosphate hydrolases"/>
    <property type="match status" value="2"/>
</dbReference>
<evidence type="ECO:0000259" key="2">
    <source>
        <dbReference type="SMART" id="SM00487"/>
    </source>
</evidence>
<dbReference type="KEGG" id="marq:MARGE09_P1883"/>
<reference evidence="3 4" key="1">
    <citation type="journal article" date="2022" name="IScience">
        <title>An ultrasensitive nanofiber-based assay for enzymatic hydrolysis and deep-sea microbial degradation of cellulose.</title>
        <authorList>
            <person name="Tsudome M."/>
            <person name="Tachioka M."/>
            <person name="Miyazaki M."/>
            <person name="Uchimura K."/>
            <person name="Tsuda M."/>
            <person name="Takaki Y."/>
            <person name="Deguchi S."/>
        </authorList>
    </citation>
    <scope>NUCLEOTIDE SEQUENCE [LARGE SCALE GENOMIC DNA]</scope>
    <source>
        <strain evidence="3 4">GE09</strain>
    </source>
</reference>
<accession>A0AAN2BK64</accession>
<protein>
    <recommendedName>
        <fullName evidence="2">Helicase ATP-binding domain-containing protein</fullName>
    </recommendedName>
</protein>
<dbReference type="Pfam" id="PF00176">
    <property type="entry name" value="SNF2-rel_dom"/>
    <property type="match status" value="1"/>
</dbReference>
<dbReference type="EMBL" id="AP023086">
    <property type="protein sequence ID" value="BCD97682.1"/>
    <property type="molecule type" value="Genomic_DNA"/>
</dbReference>
<dbReference type="Gene3D" id="3.40.50.10810">
    <property type="entry name" value="Tandem AAA-ATPase domain"/>
    <property type="match status" value="2"/>
</dbReference>
<gene>
    <name evidence="3" type="ORF">MARGE09_P1883</name>
</gene>
<dbReference type="Gene3D" id="3.40.50.300">
    <property type="entry name" value="P-loop containing nucleotide triphosphate hydrolases"/>
    <property type="match status" value="1"/>
</dbReference>
<dbReference type="InterPro" id="IPR001650">
    <property type="entry name" value="Helicase_C-like"/>
</dbReference>
<dbReference type="GO" id="GO:0005524">
    <property type="term" value="F:ATP binding"/>
    <property type="evidence" value="ECO:0007669"/>
    <property type="project" value="InterPro"/>
</dbReference>
<dbReference type="InterPro" id="IPR000330">
    <property type="entry name" value="SNF2_N"/>
</dbReference>
<keyword evidence="1" id="KW-0067">ATP-binding</keyword>
<dbReference type="Pfam" id="PF00271">
    <property type="entry name" value="Helicase_C"/>
    <property type="match status" value="1"/>
</dbReference>
<proteinExistence type="predicted"/>
<feature type="domain" description="Helicase ATP-binding" evidence="2">
    <location>
        <begin position="68"/>
        <end position="438"/>
    </location>
</feature>
<dbReference type="PANTHER" id="PTHR10799">
    <property type="entry name" value="SNF2/RAD54 HELICASE FAMILY"/>
    <property type="match status" value="1"/>
</dbReference>
<dbReference type="RefSeq" id="WP_236987147.1">
    <property type="nucleotide sequence ID" value="NZ_AP023086.1"/>
</dbReference>
<dbReference type="InterPro" id="IPR038718">
    <property type="entry name" value="SNF2-like_sf"/>
</dbReference>